<dbReference type="PANTHER" id="PTHR43834">
    <property type="entry name" value="GTPASE DER"/>
    <property type="match status" value="1"/>
</dbReference>
<dbReference type="CDD" id="cd01894">
    <property type="entry name" value="EngA1"/>
    <property type="match status" value="1"/>
</dbReference>
<dbReference type="Gene3D" id="3.30.300.20">
    <property type="match status" value="1"/>
</dbReference>
<dbReference type="PATRIC" id="fig|2754.20.peg.876"/>
<evidence type="ECO:0000256" key="10">
    <source>
        <dbReference type="RuleBase" id="RU004481"/>
    </source>
</evidence>
<keyword evidence="6 8" id="KW-0342">GTP-binding</keyword>
<dbReference type="Pfam" id="PF14714">
    <property type="entry name" value="KH_dom-like"/>
    <property type="match status" value="1"/>
</dbReference>
<feature type="binding site" evidence="8">
    <location>
        <begin position="55"/>
        <end position="59"/>
    </location>
    <ligand>
        <name>GTP</name>
        <dbReference type="ChEBI" id="CHEBI:37565"/>
        <label>1</label>
    </ligand>
</feature>
<feature type="domain" description="EngA-type G" evidence="11">
    <location>
        <begin position="2"/>
        <end position="167"/>
    </location>
</feature>
<dbReference type="EMBL" id="JMKI01000047">
    <property type="protein sequence ID" value="KEJ91435.1"/>
    <property type="molecule type" value="Genomic_DNA"/>
</dbReference>
<evidence type="ECO:0000313" key="12">
    <source>
        <dbReference type="EMBL" id="KEJ91435.1"/>
    </source>
</evidence>
<evidence type="ECO:0000313" key="13">
    <source>
        <dbReference type="Proteomes" id="UP000027665"/>
    </source>
</evidence>
<protein>
    <recommendedName>
        <fullName evidence="2 8">GTPase Der</fullName>
    </recommendedName>
    <alternativeName>
        <fullName evidence="7 8">GTP-binding protein EngA</fullName>
    </alternativeName>
</protein>
<dbReference type="HAMAP" id="MF_00195">
    <property type="entry name" value="GTPase_Der"/>
    <property type="match status" value="1"/>
</dbReference>
<dbReference type="NCBIfam" id="TIGR03594">
    <property type="entry name" value="GTPase_EngA"/>
    <property type="match status" value="1"/>
</dbReference>
<comment type="function">
    <text evidence="8 10">GTPase that plays an essential role in the late steps of ribosome biogenesis.</text>
</comment>
<dbReference type="InterPro" id="IPR006073">
    <property type="entry name" value="GTP-bd"/>
</dbReference>
<evidence type="ECO:0000256" key="6">
    <source>
        <dbReference type="ARBA" id="ARBA00023134"/>
    </source>
</evidence>
<feature type="binding site" evidence="8">
    <location>
        <begin position="230"/>
        <end position="234"/>
    </location>
    <ligand>
        <name>GTP</name>
        <dbReference type="ChEBI" id="CHEBI:37565"/>
        <label>2</label>
    </ligand>
</feature>
<dbReference type="InterPro" id="IPR027417">
    <property type="entry name" value="P-loop_NTPase"/>
</dbReference>
<dbReference type="RefSeq" id="WP_037977810.1">
    <property type="nucleotide sequence ID" value="NZ_CAMETI010000001.1"/>
</dbReference>
<reference evidence="12 13" key="1">
    <citation type="submission" date="2014-04" db="EMBL/GenBank/DDBJ databases">
        <title>Draft Genome Sequence of Synergistes jonesii.</title>
        <authorList>
            <person name="Coil D.A."/>
            <person name="Eisen J.A."/>
            <person name="Holland-Moritz H.E."/>
        </authorList>
    </citation>
    <scope>NUCLEOTIDE SEQUENCE [LARGE SCALE GENOMIC DNA]</scope>
    <source>
        <strain evidence="12 13">78-1</strain>
    </source>
</reference>
<evidence type="ECO:0000256" key="3">
    <source>
        <dbReference type="ARBA" id="ARBA00022517"/>
    </source>
</evidence>
<dbReference type="GO" id="GO:0005525">
    <property type="term" value="F:GTP binding"/>
    <property type="evidence" value="ECO:0007669"/>
    <property type="project" value="UniProtKB-UniRule"/>
</dbReference>
<feature type="binding site" evidence="8">
    <location>
        <begin position="118"/>
        <end position="121"/>
    </location>
    <ligand>
        <name>GTP</name>
        <dbReference type="ChEBI" id="CHEBI:37565"/>
        <label>1</label>
    </ligand>
</feature>
<keyword evidence="3 8" id="KW-0690">Ribosome biogenesis</keyword>
<evidence type="ECO:0000256" key="5">
    <source>
        <dbReference type="ARBA" id="ARBA00022741"/>
    </source>
</evidence>
<evidence type="ECO:0000256" key="1">
    <source>
        <dbReference type="ARBA" id="ARBA00008279"/>
    </source>
</evidence>
<dbReference type="eggNOG" id="COG1160">
    <property type="taxonomic scope" value="Bacteria"/>
</dbReference>
<comment type="caution">
    <text evidence="12">The sequence shown here is derived from an EMBL/GenBank/DDBJ whole genome shotgun (WGS) entry which is preliminary data.</text>
</comment>
<dbReference type="SUPFAM" id="SSF52540">
    <property type="entry name" value="P-loop containing nucleoside triphosphate hydrolases"/>
    <property type="match status" value="2"/>
</dbReference>
<dbReference type="Proteomes" id="UP000027665">
    <property type="component" value="Unassembled WGS sequence"/>
</dbReference>
<evidence type="ECO:0000259" key="11">
    <source>
        <dbReference type="PROSITE" id="PS51712"/>
    </source>
</evidence>
<dbReference type="InterPro" id="IPR005225">
    <property type="entry name" value="Small_GTP-bd"/>
</dbReference>
<proteinExistence type="inferred from homology"/>
<feature type="binding site" evidence="8">
    <location>
        <begin position="295"/>
        <end position="298"/>
    </location>
    <ligand>
        <name>GTP</name>
        <dbReference type="ChEBI" id="CHEBI:37565"/>
        <label>2</label>
    </ligand>
</feature>
<dbReference type="AlphaFoldDB" id="A0A073IPE5"/>
<feature type="binding site" evidence="8">
    <location>
        <begin position="183"/>
        <end position="190"/>
    </location>
    <ligand>
        <name>GTP</name>
        <dbReference type="ChEBI" id="CHEBI:37565"/>
        <label>2</label>
    </ligand>
</feature>
<dbReference type="CDD" id="cd01895">
    <property type="entry name" value="EngA2"/>
    <property type="match status" value="1"/>
</dbReference>
<dbReference type="FunFam" id="3.40.50.300:FF:000057">
    <property type="entry name" value="GTPase Der"/>
    <property type="match status" value="1"/>
</dbReference>
<dbReference type="FunFam" id="3.30.300.20:FF:000004">
    <property type="entry name" value="GTPase Der"/>
    <property type="match status" value="1"/>
</dbReference>
<dbReference type="InterPro" id="IPR031166">
    <property type="entry name" value="G_ENGA"/>
</dbReference>
<evidence type="ECO:0000256" key="2">
    <source>
        <dbReference type="ARBA" id="ARBA00020953"/>
    </source>
</evidence>
<dbReference type="GeneID" id="90984348"/>
<dbReference type="PANTHER" id="PTHR43834:SF6">
    <property type="entry name" value="GTPASE DER"/>
    <property type="match status" value="1"/>
</dbReference>
<dbReference type="OrthoDB" id="9805918at2"/>
<dbReference type="GO" id="GO:0042254">
    <property type="term" value="P:ribosome biogenesis"/>
    <property type="evidence" value="ECO:0007669"/>
    <property type="project" value="UniProtKB-KW"/>
</dbReference>
<dbReference type="InterPro" id="IPR015946">
    <property type="entry name" value="KH_dom-like_a/b"/>
</dbReference>
<name>A0A073IPE5_9BACT</name>
<feature type="domain" description="EngA-type G" evidence="11">
    <location>
        <begin position="177"/>
        <end position="352"/>
    </location>
</feature>
<dbReference type="InterPro" id="IPR032859">
    <property type="entry name" value="KH_dom-like"/>
</dbReference>
<gene>
    <name evidence="8" type="primary">der</name>
    <name evidence="12" type="ORF">EH55_09510</name>
</gene>
<dbReference type="PROSITE" id="PS51712">
    <property type="entry name" value="G_ENGA"/>
    <property type="match status" value="2"/>
</dbReference>
<sequence length="442" mass="48861">MAIVAIVGRTNVGKSSIFNRILGKRAAIVDDQPGVTRDRLYGEAEWGGKKFYLVDTGGIMSETPHQFMELIERQVDLALEESAAVIFVVDGRAGITPTDEDIALKLRRGGKPVVVAMNKLDNERQEDAMLGEAYALGFDDVAATSAEHNTGFGELLDMVVSKLDGEEYGEGEDSGEIRVAIVGRPNVGKSSLLNAFAGEERSMVSDIAGTTRDVVDTVVDIDGRSIRFLDTAGLRHKSRVKDNLEYYSNVRTYQAIDRCHVALVLLDAQEPATEQDKRLVGQVIERGKGLILVVNKWDLAPRDAKTGDVMTKKLLDEMPFASYAPRAFVSALSGRSLGKLPQLILKVEENRRRRIPTAELNRLVKEVLVFERMPGDGKGHSLKIYYATQADGAPPAFIFFVNDAQLCSKSFRRHLDNTLREMADFSGVPLKIFMRNRENAKN</sequence>
<keyword evidence="5 8" id="KW-0547">Nucleotide-binding</keyword>
<organism evidence="12 13">
    <name type="scientific">Synergistes jonesii</name>
    <dbReference type="NCBI Taxonomy" id="2754"/>
    <lineage>
        <taxon>Bacteria</taxon>
        <taxon>Thermotogati</taxon>
        <taxon>Synergistota</taxon>
        <taxon>Synergistia</taxon>
        <taxon>Synergistales</taxon>
        <taxon>Synergistaceae</taxon>
        <taxon>Synergistes</taxon>
    </lineage>
</organism>
<keyword evidence="4 10" id="KW-0677">Repeat</keyword>
<comment type="similarity">
    <text evidence="1 8 9 10">Belongs to the TRAFAC class TrmE-Era-EngA-EngB-Septin-like GTPase superfamily. EngA (Der) GTPase family.</text>
</comment>
<evidence type="ECO:0000256" key="4">
    <source>
        <dbReference type="ARBA" id="ARBA00022737"/>
    </source>
</evidence>
<comment type="subunit">
    <text evidence="8">Associates with the 50S ribosomal subunit.</text>
</comment>
<evidence type="ECO:0000256" key="7">
    <source>
        <dbReference type="ARBA" id="ARBA00032345"/>
    </source>
</evidence>
<dbReference type="FunFam" id="3.40.50.300:FF:000040">
    <property type="entry name" value="GTPase Der"/>
    <property type="match status" value="1"/>
</dbReference>
<dbReference type="STRING" id="2754.EH55_09510"/>
<keyword evidence="13" id="KW-1185">Reference proteome</keyword>
<dbReference type="InterPro" id="IPR016484">
    <property type="entry name" value="GTPase_Der"/>
</dbReference>
<evidence type="ECO:0000256" key="9">
    <source>
        <dbReference type="PROSITE-ProRule" id="PRU01049"/>
    </source>
</evidence>
<accession>A0A073IPE5</accession>
<feature type="binding site" evidence="8">
    <location>
        <begin position="8"/>
        <end position="15"/>
    </location>
    <ligand>
        <name>GTP</name>
        <dbReference type="ChEBI" id="CHEBI:37565"/>
        <label>1</label>
    </ligand>
</feature>
<evidence type="ECO:0000256" key="8">
    <source>
        <dbReference type="HAMAP-Rule" id="MF_00195"/>
    </source>
</evidence>
<dbReference type="NCBIfam" id="TIGR00231">
    <property type="entry name" value="small_GTP"/>
    <property type="match status" value="2"/>
</dbReference>
<dbReference type="PIRSF" id="PIRSF006485">
    <property type="entry name" value="GTP-binding_EngA"/>
    <property type="match status" value="1"/>
</dbReference>
<dbReference type="Pfam" id="PF01926">
    <property type="entry name" value="MMR_HSR1"/>
    <property type="match status" value="2"/>
</dbReference>
<dbReference type="Gene3D" id="3.40.50.300">
    <property type="entry name" value="P-loop containing nucleotide triphosphate hydrolases"/>
    <property type="match status" value="2"/>
</dbReference>